<organism evidence="1 2">
    <name type="scientific">Aphis craccivora</name>
    <name type="common">Cowpea aphid</name>
    <dbReference type="NCBI Taxonomy" id="307492"/>
    <lineage>
        <taxon>Eukaryota</taxon>
        <taxon>Metazoa</taxon>
        <taxon>Ecdysozoa</taxon>
        <taxon>Arthropoda</taxon>
        <taxon>Hexapoda</taxon>
        <taxon>Insecta</taxon>
        <taxon>Pterygota</taxon>
        <taxon>Neoptera</taxon>
        <taxon>Paraneoptera</taxon>
        <taxon>Hemiptera</taxon>
        <taxon>Sternorrhyncha</taxon>
        <taxon>Aphidomorpha</taxon>
        <taxon>Aphidoidea</taxon>
        <taxon>Aphididae</taxon>
        <taxon>Aphidini</taxon>
        <taxon>Aphis</taxon>
        <taxon>Aphis</taxon>
    </lineage>
</organism>
<evidence type="ECO:0000313" key="1">
    <source>
        <dbReference type="EMBL" id="KAF0741418.1"/>
    </source>
</evidence>
<proteinExistence type="predicted"/>
<dbReference type="AlphaFoldDB" id="A0A6G0XMG3"/>
<comment type="caution">
    <text evidence="1">The sequence shown here is derived from an EMBL/GenBank/DDBJ whole genome shotgun (WGS) entry which is preliminary data.</text>
</comment>
<evidence type="ECO:0008006" key="3">
    <source>
        <dbReference type="Google" id="ProtNLM"/>
    </source>
</evidence>
<accession>A0A6G0XMG3</accession>
<dbReference type="OrthoDB" id="6608374at2759"/>
<reference evidence="1 2" key="1">
    <citation type="submission" date="2019-08" db="EMBL/GenBank/DDBJ databases">
        <title>Whole genome of Aphis craccivora.</title>
        <authorList>
            <person name="Voronova N.V."/>
            <person name="Shulinski R.S."/>
            <person name="Bandarenka Y.V."/>
            <person name="Zhorov D.G."/>
            <person name="Warner D."/>
        </authorList>
    </citation>
    <scope>NUCLEOTIDE SEQUENCE [LARGE SCALE GENOMIC DNA]</scope>
    <source>
        <strain evidence="1">180601</strain>
        <tissue evidence="1">Whole Body</tissue>
    </source>
</reference>
<protein>
    <recommendedName>
        <fullName evidence="3">DUF4806 domain-containing protein</fullName>
    </recommendedName>
</protein>
<dbReference type="EMBL" id="VUJU01007718">
    <property type="protein sequence ID" value="KAF0741418.1"/>
    <property type="molecule type" value="Genomic_DNA"/>
</dbReference>
<gene>
    <name evidence="1" type="ORF">FWK35_00029019</name>
</gene>
<sequence length="333" mass="38476">MSSSIVEFSVVEFDDGIHLVSSCWVDTTKLNCYWPHVKKKSVLQKMMVSHIVPKQNDPSWSLYPIKRVMSRSGKTYEEGMYKLKLAEKYSDIDSSNETTIKIKRQSHAKKQLVYESNDDEHDNEMIRINNQVTERPSSNEAAAADNEATISKYPSFPTVDDEIMQSLLEYNTESPMPVELFDDTNIILAPTTAHQLKRNYDDTYKNYSTPINSTNRIDTKDAVGNKELNLKEVYKVISKLSTEIELIRDEIFELKQLIIGPFEEDLSINTEERLKEIENKLLTDNSYFMLMVHTLSRYKNPNITNKEVAQVVIKWLVQAPLRATGEQEYILLN</sequence>
<evidence type="ECO:0000313" key="2">
    <source>
        <dbReference type="Proteomes" id="UP000478052"/>
    </source>
</evidence>
<name>A0A6G0XMG3_APHCR</name>
<keyword evidence="2" id="KW-1185">Reference proteome</keyword>
<dbReference type="Proteomes" id="UP000478052">
    <property type="component" value="Unassembled WGS sequence"/>
</dbReference>